<gene>
    <name evidence="2 3" type="primary">mca</name>
    <name evidence="3" type="ORF">MPLG2_3938</name>
</gene>
<keyword evidence="2 3" id="KW-0378">Hydrolase</keyword>
<dbReference type="Pfam" id="PF02585">
    <property type="entry name" value="PIG-L"/>
    <property type="match status" value="1"/>
</dbReference>
<protein>
    <recommendedName>
        <fullName evidence="2">Mycothiol S-conjugate amidase</fullName>
        <ecNumber evidence="2">3.5.1.115</ecNumber>
    </recommendedName>
</protein>
<dbReference type="RefSeq" id="WP_425543091.1">
    <property type="nucleotide sequence ID" value="NZ_BAAAGO010000016.1"/>
</dbReference>
<dbReference type="Gene3D" id="3.40.50.10320">
    <property type="entry name" value="LmbE-like"/>
    <property type="match status" value="1"/>
</dbReference>
<keyword evidence="4" id="KW-1185">Reference proteome</keyword>
<keyword evidence="2" id="KW-0479">Metal-binding</keyword>
<feature type="binding site" evidence="2">
    <location>
        <position position="30"/>
    </location>
    <ligand>
        <name>Zn(2+)</name>
        <dbReference type="ChEBI" id="CHEBI:29105"/>
    </ligand>
</feature>
<dbReference type="EMBL" id="LT985188">
    <property type="protein sequence ID" value="SPD88968.1"/>
    <property type="molecule type" value="Genomic_DNA"/>
</dbReference>
<dbReference type="EC" id="3.5.1.115" evidence="2"/>
<dbReference type="GO" id="GO:0008270">
    <property type="term" value="F:zinc ion binding"/>
    <property type="evidence" value="ECO:0007669"/>
    <property type="project" value="UniProtKB-UniRule"/>
</dbReference>
<dbReference type="GO" id="GO:0016811">
    <property type="term" value="F:hydrolase activity, acting on carbon-nitrogen (but not peptide) bonds, in linear amides"/>
    <property type="evidence" value="ECO:0007669"/>
    <property type="project" value="TreeGrafter"/>
</dbReference>
<dbReference type="PANTHER" id="PTHR12993:SF11">
    <property type="entry name" value="N-ACETYLGLUCOSAMINYL-PHOSPHATIDYLINOSITOL DE-N-ACETYLASE"/>
    <property type="match status" value="1"/>
</dbReference>
<dbReference type="Proteomes" id="UP000238164">
    <property type="component" value="Chromosome 1"/>
</dbReference>
<dbReference type="HAMAP" id="MF_01482">
    <property type="entry name" value="Mca"/>
    <property type="match status" value="1"/>
</dbReference>
<dbReference type="KEGG" id="mgg:MPLG2_3938"/>
<dbReference type="InterPro" id="IPR003737">
    <property type="entry name" value="GlcNAc_PI_deacetylase-related"/>
</dbReference>
<dbReference type="InterPro" id="IPR017811">
    <property type="entry name" value="Mca"/>
</dbReference>
<comment type="cofactor">
    <cofactor evidence="2">
        <name>Zn(2+)</name>
        <dbReference type="ChEBI" id="CHEBI:29105"/>
    </cofactor>
    <text evidence="2">Binds 1 zinc ion per subunit.</text>
</comment>
<comment type="subunit">
    <text evidence="2">Monomer.</text>
</comment>
<evidence type="ECO:0000313" key="3">
    <source>
        <dbReference type="EMBL" id="SPD88968.1"/>
    </source>
</evidence>
<proteinExistence type="inferred from homology"/>
<dbReference type="SUPFAM" id="SSF102588">
    <property type="entry name" value="LmbE-like"/>
    <property type="match status" value="1"/>
</dbReference>
<evidence type="ECO:0000313" key="4">
    <source>
        <dbReference type="Proteomes" id="UP000238164"/>
    </source>
</evidence>
<dbReference type="InterPro" id="IPR024078">
    <property type="entry name" value="LmbE-like_dom_sf"/>
</dbReference>
<comment type="catalytic activity">
    <reaction evidence="2">
        <text>mycothiol S-conjugate + H2O = an N-acetyl-L-cysteine-S-conjugate + 1D-myo-inositol 2-amino-2-deoxy-alpha-D-glucopyranoside</text>
        <dbReference type="Rhea" id="RHEA:36543"/>
        <dbReference type="ChEBI" id="CHEBI:15377"/>
        <dbReference type="ChEBI" id="CHEBI:58718"/>
        <dbReference type="ChEBI" id="CHEBI:58886"/>
        <dbReference type="ChEBI" id="CHEBI:59633"/>
        <dbReference type="EC" id="3.5.1.115"/>
    </reaction>
</comment>
<dbReference type="PANTHER" id="PTHR12993">
    <property type="entry name" value="N-ACETYLGLUCOSAMINYL-PHOSPHATIDYLINOSITOL DE-N-ACETYLASE-RELATED"/>
    <property type="match status" value="1"/>
</dbReference>
<evidence type="ECO:0000256" key="2">
    <source>
        <dbReference type="HAMAP-Rule" id="MF_01482"/>
    </source>
</evidence>
<dbReference type="NCBIfam" id="TIGR03446">
    <property type="entry name" value="mycothiol_Mca"/>
    <property type="match status" value="1"/>
</dbReference>
<dbReference type="GO" id="GO:0010126">
    <property type="term" value="P:mycothiol metabolic process"/>
    <property type="evidence" value="ECO:0007669"/>
    <property type="project" value="UniProtKB-UniRule"/>
</dbReference>
<dbReference type="AlphaFoldDB" id="A0A2N9JN22"/>
<organism evidence="3 4">
    <name type="scientific">Micropruina glycogenica</name>
    <dbReference type="NCBI Taxonomy" id="75385"/>
    <lineage>
        <taxon>Bacteria</taxon>
        <taxon>Bacillati</taxon>
        <taxon>Actinomycetota</taxon>
        <taxon>Actinomycetes</taxon>
        <taxon>Propionibacteriales</taxon>
        <taxon>Nocardioidaceae</taxon>
        <taxon>Micropruina</taxon>
    </lineage>
</organism>
<dbReference type="GO" id="GO:0010127">
    <property type="term" value="P:mycothiol-dependent detoxification"/>
    <property type="evidence" value="ECO:0007669"/>
    <property type="project" value="UniProtKB-UniRule"/>
</dbReference>
<comment type="similarity">
    <text evidence="2">Belongs to the MshB deacetylase family. Mca subfamily.</text>
</comment>
<keyword evidence="1 2" id="KW-0862">Zinc</keyword>
<feature type="binding site" evidence="2">
    <location>
        <position position="157"/>
    </location>
    <ligand>
        <name>Zn(2+)</name>
        <dbReference type="ChEBI" id="CHEBI:29105"/>
    </ligand>
</feature>
<sequence>MAPMPETSMMRVDAAGEPLRLLAVHAHPDDESSKGAATTAKYVAQGVQVLVATCTGGERGSILNPRMDTPENWANMTTLRNAEMARAKTILGIEQTWLGFVDSGLPEGDPLPPLPEGCFGLMDPDEAAGPLVKVIREFRPHVLTTYDENGGYPHPDHIMCHKISMAAVDAAGDPDAWPEHGPAWQVQKVYYHMNFHRGRLAKLDELMHAQGLESPYAEWLQNWERDDVTARLTTFVPCGEYFPLRDHALRAHATQIDPDGFWFAVPMAIQQAGWPTEDYQLAKSMVPVTLPEDDLFAGIDTRTPVTLDTWSYSI</sequence>
<comment type="function">
    <text evidence="2">A mycothiol (MSH, N-acetylcysteinyl-glucosaminyl-inositol) S-conjugate amidase, it recycles conjugated MSH to the N-acetyl cysteine conjugate (AcCys S-conjugate, a mercapturic acid) and the MSH precursor. Involved in MSH-dependent detoxification of a number of alkylating agents and antibiotics.</text>
</comment>
<reference evidence="3 4" key="1">
    <citation type="submission" date="2018-02" db="EMBL/GenBank/DDBJ databases">
        <authorList>
            <person name="Cohen D.B."/>
            <person name="Kent A.D."/>
        </authorList>
    </citation>
    <scope>NUCLEOTIDE SEQUENCE [LARGE SCALE GENOMIC DNA]</scope>
    <source>
        <strain evidence="3">1</strain>
    </source>
</reference>
<evidence type="ECO:0000256" key="1">
    <source>
        <dbReference type="ARBA" id="ARBA00022833"/>
    </source>
</evidence>
<accession>A0A2N9JN22</accession>
<feature type="binding site" evidence="2">
    <location>
        <position position="27"/>
    </location>
    <ligand>
        <name>Zn(2+)</name>
        <dbReference type="ChEBI" id="CHEBI:29105"/>
    </ligand>
</feature>
<name>A0A2N9JN22_9ACTN</name>